<evidence type="ECO:0000256" key="5">
    <source>
        <dbReference type="HAMAP-Rule" id="MF_01334"/>
    </source>
</evidence>
<dbReference type="EMBL" id="CP002691">
    <property type="protein sequence ID" value="AEE52012.1"/>
    <property type="molecule type" value="Genomic_DNA"/>
</dbReference>
<keyword evidence="1 5" id="KW-0699">rRNA-binding</keyword>
<proteinExistence type="inferred from homology"/>
<dbReference type="Gene3D" id="2.40.240.10">
    <property type="entry name" value="Ribosomal Protein L25, Chain P"/>
    <property type="match status" value="1"/>
</dbReference>
<dbReference type="HAMAP" id="MF_01334">
    <property type="entry name" value="Ribosomal_bL25_CTC"/>
    <property type="match status" value="1"/>
</dbReference>
<dbReference type="GO" id="GO:0022625">
    <property type="term" value="C:cytosolic large ribosomal subunit"/>
    <property type="evidence" value="ECO:0007669"/>
    <property type="project" value="TreeGrafter"/>
</dbReference>
<protein>
    <recommendedName>
        <fullName evidence="5">Large ribosomal subunit protein bL25</fullName>
    </recommendedName>
    <alternativeName>
        <fullName evidence="5">General stress protein CTC</fullName>
    </alternativeName>
</protein>
<dbReference type="OrthoDB" id="9786489at2"/>
<dbReference type="eggNOG" id="COG1825">
    <property type="taxonomic scope" value="Bacteria"/>
</dbReference>
<evidence type="ECO:0000256" key="4">
    <source>
        <dbReference type="ARBA" id="ARBA00023274"/>
    </source>
</evidence>
<evidence type="ECO:0000259" key="7">
    <source>
        <dbReference type="Pfam" id="PF01386"/>
    </source>
</evidence>
<feature type="region of interest" description="Disordered" evidence="6">
    <location>
        <begin position="1"/>
        <end position="20"/>
    </location>
</feature>
<organism evidence="9 10">
    <name type="scientific">Haliscomenobacter hydrossis (strain ATCC 27775 / DSM 1100 / LMG 10767 / O)</name>
    <dbReference type="NCBI Taxonomy" id="760192"/>
    <lineage>
        <taxon>Bacteria</taxon>
        <taxon>Pseudomonadati</taxon>
        <taxon>Bacteroidota</taxon>
        <taxon>Saprospiria</taxon>
        <taxon>Saprospirales</taxon>
        <taxon>Haliscomenobacteraceae</taxon>
        <taxon>Haliscomenobacter</taxon>
    </lineage>
</organism>
<dbReference type="PANTHER" id="PTHR33284">
    <property type="entry name" value="RIBOSOMAL PROTEIN L25/GLN-TRNA SYNTHETASE, ANTI-CODON-BINDING DOMAIN-CONTAINING PROTEIN"/>
    <property type="match status" value="1"/>
</dbReference>
<dbReference type="Gene3D" id="2.170.120.20">
    <property type="entry name" value="Ribosomal protein L25, beta domain"/>
    <property type="match status" value="1"/>
</dbReference>
<gene>
    <name evidence="5" type="primary">rplY</name>
    <name evidence="5" type="synonym">ctc</name>
    <name evidence="9" type="ordered locus">Halhy_4166</name>
</gene>
<evidence type="ECO:0000259" key="8">
    <source>
        <dbReference type="Pfam" id="PF14693"/>
    </source>
</evidence>
<dbReference type="GO" id="GO:0008097">
    <property type="term" value="F:5S rRNA binding"/>
    <property type="evidence" value="ECO:0007669"/>
    <property type="project" value="InterPro"/>
</dbReference>
<evidence type="ECO:0000256" key="6">
    <source>
        <dbReference type="SAM" id="MobiDB-lite"/>
    </source>
</evidence>
<evidence type="ECO:0000313" key="10">
    <source>
        <dbReference type="Proteomes" id="UP000008461"/>
    </source>
</evidence>
<dbReference type="InterPro" id="IPR037121">
    <property type="entry name" value="Ribosomal_bL25_C"/>
</dbReference>
<evidence type="ECO:0000256" key="1">
    <source>
        <dbReference type="ARBA" id="ARBA00022730"/>
    </source>
</evidence>
<comment type="subunit">
    <text evidence="5">Part of the 50S ribosomal subunit; part of the 5S rRNA/L5/L18/L25 subcomplex. Contacts the 5S rRNA. Binds to the 5S rRNA independently of L5 and L18.</text>
</comment>
<dbReference type="KEGG" id="hhy:Halhy_4166"/>
<comment type="function">
    <text evidence="5">This is one of the proteins that binds to the 5S RNA in the ribosome where it forms part of the central protuberance.</text>
</comment>
<dbReference type="RefSeq" id="WP_013766550.1">
    <property type="nucleotide sequence ID" value="NC_015510.1"/>
</dbReference>
<feature type="domain" description="Large ribosomal subunit protein bL25 beta" evidence="8">
    <location>
        <begin position="98"/>
        <end position="181"/>
    </location>
</feature>
<comment type="similarity">
    <text evidence="5">Belongs to the bacterial ribosomal protein bL25 family. CTC subfamily.</text>
</comment>
<evidence type="ECO:0000256" key="3">
    <source>
        <dbReference type="ARBA" id="ARBA00022980"/>
    </source>
</evidence>
<keyword evidence="3 5" id="KW-0689">Ribosomal protein</keyword>
<dbReference type="InterPro" id="IPR020930">
    <property type="entry name" value="Ribosomal_uL5_bac-type"/>
</dbReference>
<name>F4L4L1_HALH1</name>
<dbReference type="CDD" id="cd00495">
    <property type="entry name" value="Ribosomal_L25_TL5_CTC"/>
    <property type="match status" value="1"/>
</dbReference>
<reference key="2">
    <citation type="submission" date="2011-04" db="EMBL/GenBank/DDBJ databases">
        <title>Complete sequence of chromosome of Haliscomenobacter hydrossis DSM 1100.</title>
        <authorList>
            <consortium name="US DOE Joint Genome Institute (JGI-PGF)"/>
            <person name="Lucas S."/>
            <person name="Han J."/>
            <person name="Lapidus A."/>
            <person name="Bruce D."/>
            <person name="Goodwin L."/>
            <person name="Pitluck S."/>
            <person name="Peters L."/>
            <person name="Kyrpides N."/>
            <person name="Mavromatis K."/>
            <person name="Ivanova N."/>
            <person name="Ovchinnikova G."/>
            <person name="Pagani I."/>
            <person name="Daligault H."/>
            <person name="Detter J.C."/>
            <person name="Han C."/>
            <person name="Land M."/>
            <person name="Hauser L."/>
            <person name="Markowitz V."/>
            <person name="Cheng J.-F."/>
            <person name="Hugenholtz P."/>
            <person name="Woyke T."/>
            <person name="Wu D."/>
            <person name="Verbarg S."/>
            <person name="Frueling A."/>
            <person name="Brambilla E."/>
            <person name="Klenk H.-P."/>
            <person name="Eisen J.A."/>
        </authorList>
    </citation>
    <scope>NUCLEOTIDE SEQUENCE</scope>
    <source>
        <strain>DSM 1100</strain>
    </source>
</reference>
<evidence type="ECO:0000313" key="9">
    <source>
        <dbReference type="EMBL" id="AEE52012.1"/>
    </source>
</evidence>
<dbReference type="HOGENOM" id="CLU_075939_2_1_10"/>
<dbReference type="InterPro" id="IPR020056">
    <property type="entry name" value="Rbsml_bL25/Gln-tRNA_synth_N"/>
</dbReference>
<keyword evidence="10" id="KW-1185">Reference proteome</keyword>
<dbReference type="Proteomes" id="UP000008461">
    <property type="component" value="Chromosome"/>
</dbReference>
<dbReference type="PANTHER" id="PTHR33284:SF1">
    <property type="entry name" value="RIBOSOMAL PROTEIN L25_GLN-TRNA SYNTHETASE, ANTI-CODON-BINDING DOMAIN-CONTAINING PROTEIN"/>
    <property type="match status" value="1"/>
</dbReference>
<dbReference type="SUPFAM" id="SSF50715">
    <property type="entry name" value="Ribosomal protein L25-like"/>
    <property type="match status" value="1"/>
</dbReference>
<reference evidence="9 10" key="1">
    <citation type="journal article" date="2011" name="Stand. Genomic Sci.">
        <title>Complete genome sequence of Haliscomenobacter hydrossis type strain (O).</title>
        <authorList>
            <consortium name="US DOE Joint Genome Institute (JGI-PGF)"/>
            <person name="Daligault H."/>
            <person name="Lapidus A."/>
            <person name="Zeytun A."/>
            <person name="Nolan M."/>
            <person name="Lucas S."/>
            <person name="Del Rio T.G."/>
            <person name="Tice H."/>
            <person name="Cheng J.F."/>
            <person name="Tapia R."/>
            <person name="Han C."/>
            <person name="Goodwin L."/>
            <person name="Pitluck S."/>
            <person name="Liolios K."/>
            <person name="Pagani I."/>
            <person name="Ivanova N."/>
            <person name="Huntemann M."/>
            <person name="Mavromatis K."/>
            <person name="Mikhailova N."/>
            <person name="Pati A."/>
            <person name="Chen A."/>
            <person name="Palaniappan K."/>
            <person name="Land M."/>
            <person name="Hauser L."/>
            <person name="Brambilla E.M."/>
            <person name="Rohde M."/>
            <person name="Verbarg S."/>
            <person name="Goker M."/>
            <person name="Bristow J."/>
            <person name="Eisen J.A."/>
            <person name="Markowitz V."/>
            <person name="Hugenholtz P."/>
            <person name="Kyrpides N.C."/>
            <person name="Klenk H.P."/>
            <person name="Woyke T."/>
        </authorList>
    </citation>
    <scope>NUCLEOTIDE SEQUENCE [LARGE SCALE GENOMIC DNA]</scope>
    <source>
        <strain evidence="10">ATCC 27775 / DSM 1100 / LMG 10767 / O</strain>
    </source>
</reference>
<dbReference type="InterPro" id="IPR001021">
    <property type="entry name" value="Ribosomal_bL25_long"/>
</dbReference>
<keyword evidence="4 5" id="KW-0687">Ribonucleoprotein</keyword>
<dbReference type="GO" id="GO:0003735">
    <property type="term" value="F:structural constituent of ribosome"/>
    <property type="evidence" value="ECO:0007669"/>
    <property type="project" value="InterPro"/>
</dbReference>
<keyword evidence="2 5" id="KW-0694">RNA-binding</keyword>
<evidence type="ECO:0000256" key="2">
    <source>
        <dbReference type="ARBA" id="ARBA00022884"/>
    </source>
</evidence>
<feature type="compositionally biased region" description="Polar residues" evidence="6">
    <location>
        <begin position="1"/>
        <end position="12"/>
    </location>
</feature>
<dbReference type="InterPro" id="IPR011035">
    <property type="entry name" value="Ribosomal_bL25/Gln-tRNA_synth"/>
</dbReference>
<dbReference type="AlphaFoldDB" id="F4L4L1"/>
<sequence length="199" mass="21893">METIAITGQSRTGLGKKPSKDLRNDGRIPCVLYGGQDVVHFSVTLNDVKNLIYTPDFRVANLTVDGATYRCIVKDYQLHPLTSQLTHIDFLSLVEGQKVKLEVPVRTKGVSPGVKLGGKLQIKLRRAKVKTLPEQMVTELYIDITSMDLGHSLRVRDIIVPEGIELLNAPSIPVVTIEIPRALRSAAAAEAKETGKKKK</sequence>
<dbReference type="STRING" id="760192.Halhy_4166"/>
<dbReference type="Pfam" id="PF01386">
    <property type="entry name" value="Ribosomal_L25p"/>
    <property type="match status" value="1"/>
</dbReference>
<dbReference type="InterPro" id="IPR029751">
    <property type="entry name" value="Ribosomal_L25_dom"/>
</dbReference>
<dbReference type="InterPro" id="IPR020057">
    <property type="entry name" value="Ribosomal_bL25_b-dom"/>
</dbReference>
<accession>F4L4L1</accession>
<feature type="domain" description="Large ribosomal subunit protein bL25 L25" evidence="7">
    <location>
        <begin position="7"/>
        <end position="90"/>
    </location>
</feature>
<dbReference type="GO" id="GO:0006412">
    <property type="term" value="P:translation"/>
    <property type="evidence" value="ECO:0007669"/>
    <property type="project" value="UniProtKB-UniRule"/>
</dbReference>
<dbReference type="Pfam" id="PF14693">
    <property type="entry name" value="Ribosomal_TL5_C"/>
    <property type="match status" value="1"/>
</dbReference>
<dbReference type="NCBIfam" id="TIGR00731">
    <property type="entry name" value="bL25_bact_ctc"/>
    <property type="match status" value="1"/>
</dbReference>